<feature type="non-terminal residue" evidence="4">
    <location>
        <position position="3032"/>
    </location>
</feature>
<sequence>TVRNADVDDTGTYSVSARNLGGEANSDVTLEITGKPEGVPGFLRRLNDLAVKVGTRTRFLVEIRSPTEVKVSWSRDGSIVEDSERFHLLHEGSFFCVDVAPVTLEDAGRWSCHAHNSDGSSVCSCQLNVLVPKAYKKPHFVEELVALLTEQGTVSLECKVVGVPTPTLRWFKDNKEIKAGDVFALSANPQDPTSLGTYTCEATNCMGKTYSTSKVQIIGGSKDGSLQPAESLIPKGPTPTFSQELKNLKVKMGEPLTLECRVKVPPWPRSIDWFNKEGLVEESERYHIRADGLGGFRIDIKTLEAVDEGEWKCVATSETGVKGISTCRLTMPFPKNYRKPRFLESLKAILTEEGLVSFECKVVGYPTPQLRWFKDGQELKPGDVYHLTGTNSLGSYCCIAKNCMGEASSTAELTVEDIQSQLNEEERLQLFTKNQPPKFIQGLKSLEAKINEPFRFTVQVNLSSEPMVSWYRDDEEVMTSERYNKICETKGFCHLSIKRLEFMDQAEWKCVATNDYGQSVTSCFLKLTIPKHYKKPRFLENLRAVLSEEGAVNLECKVIGVPQPSLKWYKDGRELKPGDIHRIISGEDGTCCLGTYTCEAYNCMGTVSSSASLLGFEDRAQVKTPDPIKVPLPPPSQFVRQPSLSTIQEERTSQIHDTTIEERGEVSFSFDGKEVSVSLYETPDLTEEQALQVVEMYAEELSEHVSEHNVVELPPMRFVKETSTSGHLLMEAVVIDVSPDYYTSAEEDLRTDADLEEFSILEDQGMMSPNILSPDEMPFDQITSEFLERALAPVGAVVESHDRTAPVKPPRKKHSDASESYHSVKEGKAVIDEDKSDSFVDAIERSLRGEDILSKDNINEEIETTSKSSEKIKTEISHKHIHSDRSSDDNSERVKTPMGHKMFKKRKSTDSEIEDDSLIEFEKRKAMEVEKELIGATTMAISRKKISKRRKSTDSEKEDDSLHEFENRKTTEITQKLEKEASEKAKSKKLQKKKGSTDSSSKDDDSNVKNLNKEKSEEEVVTKEKSRRRLSKKRSTDSSGKEEDVIYKEEEVKKTDSESSKRKSLDSAERDAKVFKHESEKNEDIVLKENVLKNSGETQRSEIDSKLDGKYKPDRATRRRSTDSSDKDEDGSFKKDLIDGSRKKKRKSMKRVCSTETKEQTPETGVDVVQSSETESMDRATFSTRTASLAGSATDVDQTCDTAEDSAYDKSEMTVLESLSHSLHEIQLGLAMVEEAVLSESSDDPKSAKPSLSVLEYLAQPLGEIQRGIDLVEEQVNQECQAGEFSFVKTGKTILDTLSQPIQEFKKSLALVQQQALLTNEEPLLHKTNQCIVDAVSQPLQDLQKEITLIQKQATMEFDDDMVLDLAQSLKHSFVEVQGGVLQSESELSGKLEDLTETADSVQHMFALPVKEIQLGTVDILQQQILQIVADQEEIPLTVQELSEVSPDKVLKDLELFKEKSIVLLSDCDVRMNKCIESLEKKSASTENIETKDILASLSNLISPLKNFGTVSSNIASNIELKNESDLFVLQALSEPLIIIQNSLDLFEDIASAETEQTVRGLGIPTLYKLTSPIDELQTTIKLVENLSPSTAIEYLLPPAEHIKDSISCIDRKLAIEGVFENLEQEGSALIKSLDDSLEIIINCIYSFEKQSSKSDKEENDLARLLPLKKPLEELQKNMHGVEKLLSKTDTPLTQVHHITQDINKSFQSVRMQLSILIHQFEAAEYNEDRLRQFKRESETSVSQLLQPFENVLQSIALLNDSIFCQAPNVPIHLRQLLFALKEINQPFNDLCTAFINVEENSRISPSTSDTSFGLKQITDTVHDLESAFSSMKPIKAAANREVAVVNEVMMPLAEPLKQMETCLVELMQQLNEEDVNVLSLESLKTLEKPFGTLQSALMKIEEQLQTGVVSELIVNELIHPIKELQKSIVLINDEVLSKNEGETSQTEVNIVSLNSLLQPMQEMCNSFVKIVDNASENQERNHTKKVLNVADVVRTLEKRVSSMLVKQSHDYIARTPHSVEFPIFQELTTSLGDFQRSLERLAMFSDNEDIEDVKIRNRMVEALQDFRIDLVNIHKQVGQTKLQFPLEDCKRIDLVASEILKMLLFLSIETDQLSRAASEGVSVLDNVGTTCDELLAEFTHFYDVLESLEKGEIRKDKRDKEELKIEDLTSSTNELLKELVIMKKDLSSLEGEGVKEVTKEVDNAITLTAEVEKFIRDKDESSNSIIENVMSEVIRAINNITKHDTQITNKCIEEHKQIICHSVNKICEAVKCEGTETIEGIKFDEAGKPSVLEDLTPFEKVVVTEIKNSVKCLKQQVEAVNHASSADLETTSDFIKTSIGEIETFANSLIQIQEQLVSYHSVTSSTVKPEIEQLNVESLKNIKDEIVKMANYIETVDNETKDLYEKPVTNLLTAICVLENELSVSEATPGADLLEPIVEPIKALVSVIDKDTAELKKHSEIMEVQTKNIQSTEFKQPSVHLEAIAKASSELELGLMKIEHILLNKPNEPLKVAQIEMLLQPLNAIIERMATLEYESQHSSSVATLTEQTSLSMLETLAQPIQEIQNRVQVIEQQIALQTTGEINQQGVETLLEIAKPIRELRSGVALIQEQVFITDLDIDSISDDTKISSIATLAVPLKELKQSLSAIIQEQELFEPMVESYSEDVSALRTLAKPIIELQSKLINIETQQVLEPNVAELSDKEAIIGLAESVYELQKSLTMVENQVFESLDAEMSDKTLSALKKLAQPLMEVAKGIAVLSEQQVLEGVMDDSTLSDLSTLASLTEVSNKNTVKVEEPVKVYTKEDIVQSTESANVIKDTIRVQENQEIPENIDGAIEKENENNLKQQILETVEGKNKVQEEPIMGRGKEQISESTEDVAKEKDQIQETLESVSKLQEEQHSKPTKGEVQAVKEQLQLPETIDDLGRVQEPVKVEEQPSKSTESLTKVQETGKVQEQVSETTEGVGKVQEPVKVPESTEGVSKVQEKMSESTESVGEVQAAVKVEGQVSESVGKVQDAVKVEGQVSETNESV</sequence>
<evidence type="ECO:0000256" key="2">
    <source>
        <dbReference type="SAM" id="MobiDB-lite"/>
    </source>
</evidence>
<dbReference type="InterPro" id="IPR003598">
    <property type="entry name" value="Ig_sub2"/>
</dbReference>
<name>A0A1B6DVW3_9HEMI</name>
<feature type="domain" description="Ig-like" evidence="3">
    <location>
        <begin position="536"/>
        <end position="614"/>
    </location>
</feature>
<evidence type="ECO:0000313" key="4">
    <source>
        <dbReference type="EMBL" id="JAS29815.1"/>
    </source>
</evidence>
<feature type="compositionally biased region" description="Basic residues" evidence="2">
    <location>
        <begin position="942"/>
        <end position="951"/>
    </location>
</feature>
<dbReference type="Gene3D" id="2.60.40.10">
    <property type="entry name" value="Immunoglobulins"/>
    <property type="match status" value="6"/>
</dbReference>
<dbReference type="InterPro" id="IPR013098">
    <property type="entry name" value="Ig_I-set"/>
</dbReference>
<feature type="compositionally biased region" description="Basic and acidic residues" evidence="2">
    <location>
        <begin position="2924"/>
        <end position="2938"/>
    </location>
</feature>
<evidence type="ECO:0000256" key="1">
    <source>
        <dbReference type="ARBA" id="ARBA00022737"/>
    </source>
</evidence>
<evidence type="ECO:0000259" key="3">
    <source>
        <dbReference type="PROSITE" id="PS50835"/>
    </source>
</evidence>
<protein>
    <recommendedName>
        <fullName evidence="3">Ig-like domain-containing protein</fullName>
    </recommendedName>
</protein>
<organism evidence="4">
    <name type="scientific">Clastoptera arizonana</name>
    <name type="common">Arizona spittle bug</name>
    <dbReference type="NCBI Taxonomy" id="38151"/>
    <lineage>
        <taxon>Eukaryota</taxon>
        <taxon>Metazoa</taxon>
        <taxon>Ecdysozoa</taxon>
        <taxon>Arthropoda</taxon>
        <taxon>Hexapoda</taxon>
        <taxon>Insecta</taxon>
        <taxon>Pterygota</taxon>
        <taxon>Neoptera</taxon>
        <taxon>Paraneoptera</taxon>
        <taxon>Hemiptera</taxon>
        <taxon>Auchenorrhyncha</taxon>
        <taxon>Cercopoidea</taxon>
        <taxon>Clastopteridae</taxon>
        <taxon>Clastoptera</taxon>
    </lineage>
</organism>
<dbReference type="InterPro" id="IPR007110">
    <property type="entry name" value="Ig-like_dom"/>
</dbReference>
<feature type="region of interest" description="Disordered" evidence="2">
    <location>
        <begin position="2920"/>
        <end position="2994"/>
    </location>
</feature>
<dbReference type="InterPro" id="IPR036179">
    <property type="entry name" value="Ig-like_dom_sf"/>
</dbReference>
<feature type="domain" description="Ig-like" evidence="3">
    <location>
        <begin position="340"/>
        <end position="416"/>
    </location>
</feature>
<dbReference type="FunFam" id="2.60.40.10:FF:001307">
    <property type="entry name" value="Stretchin-Mlck, isoform V"/>
    <property type="match status" value="3"/>
</dbReference>
<feature type="region of interest" description="Disordered" evidence="2">
    <location>
        <begin position="800"/>
        <end position="825"/>
    </location>
</feature>
<feature type="domain" description="Ig-like" evidence="3">
    <location>
        <begin position="239"/>
        <end position="325"/>
    </location>
</feature>
<feature type="region of interest" description="Disordered" evidence="2">
    <location>
        <begin position="864"/>
        <end position="913"/>
    </location>
</feature>
<keyword evidence="1" id="KW-0677">Repeat</keyword>
<dbReference type="PROSITE" id="PS50835">
    <property type="entry name" value="IG_LIKE"/>
    <property type="match status" value="6"/>
</dbReference>
<dbReference type="SMART" id="SM00408">
    <property type="entry name" value="IGc2"/>
    <property type="match status" value="5"/>
</dbReference>
<feature type="non-terminal residue" evidence="4">
    <location>
        <position position="1"/>
    </location>
</feature>
<accession>A0A1B6DVW3</accession>
<feature type="domain" description="Ig-like" evidence="3">
    <location>
        <begin position="138"/>
        <end position="218"/>
    </location>
</feature>
<dbReference type="InterPro" id="IPR003599">
    <property type="entry name" value="Ig_sub"/>
</dbReference>
<feature type="compositionally biased region" description="Basic and acidic residues" evidence="2">
    <location>
        <begin position="952"/>
        <end position="985"/>
    </location>
</feature>
<dbReference type="InterPro" id="IPR013783">
    <property type="entry name" value="Ig-like_fold"/>
</dbReference>
<feature type="compositionally biased region" description="Basic and acidic residues" evidence="2">
    <location>
        <begin position="1034"/>
        <end position="1091"/>
    </location>
</feature>
<feature type="domain" description="Ig-like" evidence="3">
    <location>
        <begin position="437"/>
        <end position="521"/>
    </location>
</feature>
<feature type="domain" description="Ig-like" evidence="3">
    <location>
        <begin position="40"/>
        <end position="128"/>
    </location>
</feature>
<feature type="compositionally biased region" description="Basic and acidic residues" evidence="2">
    <location>
        <begin position="815"/>
        <end position="825"/>
    </location>
</feature>
<dbReference type="EMBL" id="GEDC01007483">
    <property type="protein sequence ID" value="JAS29815.1"/>
    <property type="molecule type" value="Transcribed_RNA"/>
</dbReference>
<dbReference type="SUPFAM" id="SSF48726">
    <property type="entry name" value="Immunoglobulin"/>
    <property type="match status" value="6"/>
</dbReference>
<dbReference type="PANTHER" id="PTHR13817:SF171">
    <property type="entry name" value="STRETCHIN-MLCK, ISOFORM U"/>
    <property type="match status" value="1"/>
</dbReference>
<dbReference type="InterPro" id="IPR050964">
    <property type="entry name" value="Striated_Muscle_Regulatory"/>
</dbReference>
<dbReference type="SMART" id="SM00409">
    <property type="entry name" value="IG"/>
    <property type="match status" value="6"/>
</dbReference>
<feature type="compositionally biased region" description="Basic and acidic residues" evidence="2">
    <location>
        <begin position="1099"/>
        <end position="1141"/>
    </location>
</feature>
<feature type="compositionally biased region" description="Basic and acidic residues" evidence="2">
    <location>
        <begin position="1000"/>
        <end position="1024"/>
    </location>
</feature>
<dbReference type="FunFam" id="2.60.40.10:FF:001894">
    <property type="entry name" value="Stretchin-Mlck, isoform V"/>
    <property type="match status" value="1"/>
</dbReference>
<gene>
    <name evidence="4" type="ORF">g.26285</name>
</gene>
<dbReference type="Pfam" id="PF07679">
    <property type="entry name" value="I-set"/>
    <property type="match status" value="6"/>
</dbReference>
<feature type="region of interest" description="Disordered" evidence="2">
    <location>
        <begin position="939"/>
        <end position="1179"/>
    </location>
</feature>
<reference evidence="4" key="1">
    <citation type="submission" date="2015-12" db="EMBL/GenBank/DDBJ databases">
        <title>De novo transcriptome assembly of four potential Pierce s Disease insect vectors from Arizona vineyards.</title>
        <authorList>
            <person name="Tassone E.E."/>
        </authorList>
    </citation>
    <scope>NUCLEOTIDE SEQUENCE</scope>
</reference>
<proteinExistence type="predicted"/>
<dbReference type="PANTHER" id="PTHR13817">
    <property type="entry name" value="TITIN"/>
    <property type="match status" value="1"/>
</dbReference>
<feature type="compositionally biased region" description="Basic and acidic residues" evidence="2">
    <location>
        <begin position="868"/>
        <end position="895"/>
    </location>
</feature>
<feature type="compositionally biased region" description="Polar residues" evidence="2">
    <location>
        <begin position="2939"/>
        <end position="2962"/>
    </location>
</feature>